<keyword evidence="1" id="KW-0732">Signal</keyword>
<feature type="signal peptide" evidence="1">
    <location>
        <begin position="1"/>
        <end position="22"/>
    </location>
</feature>
<dbReference type="eggNOG" id="COG2930">
    <property type="taxonomic scope" value="Bacteria"/>
</dbReference>
<dbReference type="Proteomes" id="UP000004699">
    <property type="component" value="Unassembled WGS sequence"/>
</dbReference>
<dbReference type="OrthoDB" id="5405772at2"/>
<organism evidence="3 4">
    <name type="scientific">Luminiphilus syltensis NOR5-1B</name>
    <dbReference type="NCBI Taxonomy" id="565045"/>
    <lineage>
        <taxon>Bacteria</taxon>
        <taxon>Pseudomonadati</taxon>
        <taxon>Pseudomonadota</taxon>
        <taxon>Gammaproteobacteria</taxon>
        <taxon>Cellvibrionales</taxon>
        <taxon>Halieaceae</taxon>
        <taxon>Luminiphilus</taxon>
    </lineage>
</organism>
<accession>B8KT00</accession>
<feature type="domain" description="Ysc84 actin-binding" evidence="2">
    <location>
        <begin position="84"/>
        <end position="181"/>
    </location>
</feature>
<dbReference type="Pfam" id="PF04366">
    <property type="entry name" value="Ysc84"/>
    <property type="match status" value="1"/>
</dbReference>
<evidence type="ECO:0000259" key="2">
    <source>
        <dbReference type="Pfam" id="PF04366"/>
    </source>
</evidence>
<evidence type="ECO:0000313" key="4">
    <source>
        <dbReference type="Proteomes" id="UP000004699"/>
    </source>
</evidence>
<reference evidence="4" key="1">
    <citation type="journal article" date="2013" name="BMC Microbiol.">
        <title>Taxonomy and evolution of bacteriochlorophyll a-containing members of the OM60/NOR5 clade of marine gammaproteobacteria: description of Luminiphilus syltensis gen. nov., sp. nov., reclassification of Haliea rubra as Pseudohaliea rubra gen. nov., comb. nov., and emendation of Chromatocurvus halotolerans.</title>
        <authorList>
            <person name="Spring S."/>
            <person name="Riedel T."/>
            <person name="Sproer C."/>
            <person name="Yan S."/>
            <person name="Harder J."/>
            <person name="Fuchs B.M."/>
        </authorList>
    </citation>
    <scope>NUCLEOTIDE SEQUENCE [LARGE SCALE GENOMIC DNA]</scope>
    <source>
        <strain evidence="4">NOR51-B</strain>
    </source>
</reference>
<dbReference type="EMBL" id="DS999411">
    <property type="protein sequence ID" value="EED35046.1"/>
    <property type="molecule type" value="Genomic_DNA"/>
</dbReference>
<keyword evidence="4" id="KW-1185">Reference proteome</keyword>
<evidence type="ECO:0000256" key="1">
    <source>
        <dbReference type="SAM" id="SignalP"/>
    </source>
</evidence>
<dbReference type="RefSeq" id="WP_009019793.1">
    <property type="nucleotide sequence ID" value="NZ_DS999411.1"/>
</dbReference>
<proteinExistence type="predicted"/>
<dbReference type="AlphaFoldDB" id="B8KT00"/>
<protein>
    <recommendedName>
        <fullName evidence="2">Ysc84 actin-binding domain-containing protein</fullName>
    </recommendedName>
</protein>
<dbReference type="InterPro" id="IPR007461">
    <property type="entry name" value="Ysc84_actin-binding"/>
</dbReference>
<sequence length="190" mass="19533">MKSILRSLCVTSLVLLAIPSMAEESYEEIVERFAKAGAREYVNTAFGYAVFPTIAKGGFGIGGAYGEGRVFRQGVMVGSADVGQVSIGFQAGGQAFSQIIFFENNSAFTAFTSGNFEFGAQANAVALTAGASAEATTGGGAASSLSGGKNDAKLGHAGYRKGMAVFTIAKGGLMFEASIGGQKFNYEPLN</sequence>
<gene>
    <name evidence="3" type="ORF">NOR51B_988</name>
</gene>
<evidence type="ECO:0000313" key="3">
    <source>
        <dbReference type="EMBL" id="EED35046.1"/>
    </source>
</evidence>
<name>B8KT00_9GAMM</name>
<feature type="chain" id="PRO_5002876478" description="Ysc84 actin-binding domain-containing protein" evidence="1">
    <location>
        <begin position="23"/>
        <end position="190"/>
    </location>
</feature>
<dbReference type="HOGENOM" id="CLU_100198_0_0_6"/>
<dbReference type="STRING" id="565045.NOR51B_988"/>